<feature type="chain" id="PRO_5008263960" evidence="1">
    <location>
        <begin position="19"/>
        <end position="338"/>
    </location>
</feature>
<keyword evidence="3" id="KW-1185">Reference proteome</keyword>
<sequence>MAHFFLIATIALLVGVNADPSNDNQNPFQGFPFNQFQRPFQNFHVNGFQPFFPFPLHPIIPPFPTIKIPSPDDIIGKNPSPGETFSGVVVQSSSGYTTDENGNVIKTGGTTVLTNDNGDVKEFKVGKNPPVIKSNIVPPVPVVPPTPVFFPQIHITSFNSDNLKNIKPGPNQHFVGSSSSSFTVARNVNGKKNYAGATKTIVNNNGQVDEQALIIENSVPVVPPTPVFFPQIHITSFNSDNLKNIKPGPNQHFVGSSSSSFTVASNVNGKKNYAGATKTIVNNNGQVDEQALIIENSDNDNKEQEASDSSYMKQNMEAPASYIPLYYGYVPFYELIGY</sequence>
<proteinExistence type="predicted"/>
<reference evidence="2 3" key="1">
    <citation type="journal article" date="2015" name="Nat. Commun.">
        <title>Outbred genome sequencing and CRISPR/Cas9 gene editing in butterflies.</title>
        <authorList>
            <person name="Li X."/>
            <person name="Fan D."/>
            <person name="Zhang W."/>
            <person name="Liu G."/>
            <person name="Zhang L."/>
            <person name="Zhao L."/>
            <person name="Fang X."/>
            <person name="Chen L."/>
            <person name="Dong Y."/>
            <person name="Chen Y."/>
            <person name="Ding Y."/>
            <person name="Zhao R."/>
            <person name="Feng M."/>
            <person name="Zhu Y."/>
            <person name="Feng Y."/>
            <person name="Jiang X."/>
            <person name="Zhu D."/>
            <person name="Xiang H."/>
            <person name="Feng X."/>
            <person name="Li S."/>
            <person name="Wang J."/>
            <person name="Zhang G."/>
            <person name="Kronforst M.R."/>
            <person name="Wang W."/>
        </authorList>
    </citation>
    <scope>NUCLEOTIDE SEQUENCE [LARGE SCALE GENOMIC DNA]</scope>
    <source>
        <strain evidence="2">Ya'a_city_454_Px</strain>
        <tissue evidence="2">Whole body</tissue>
    </source>
</reference>
<evidence type="ECO:0000313" key="2">
    <source>
        <dbReference type="EMBL" id="KPI97590.1"/>
    </source>
</evidence>
<name>A0A194Q2G3_PAPXU</name>
<accession>A0A194Q2G3</accession>
<dbReference type="EMBL" id="KQ459589">
    <property type="protein sequence ID" value="KPI97590.1"/>
    <property type="molecule type" value="Genomic_DNA"/>
</dbReference>
<gene>
    <name evidence="2" type="ORF">RR46_07337</name>
</gene>
<evidence type="ECO:0000256" key="1">
    <source>
        <dbReference type="SAM" id="SignalP"/>
    </source>
</evidence>
<dbReference type="AlphaFoldDB" id="A0A194Q2G3"/>
<protein>
    <submittedName>
        <fullName evidence="2">Seroin</fullName>
    </submittedName>
</protein>
<organism evidence="2 3">
    <name type="scientific">Papilio xuthus</name>
    <name type="common">Asian swallowtail butterfly</name>
    <dbReference type="NCBI Taxonomy" id="66420"/>
    <lineage>
        <taxon>Eukaryota</taxon>
        <taxon>Metazoa</taxon>
        <taxon>Ecdysozoa</taxon>
        <taxon>Arthropoda</taxon>
        <taxon>Hexapoda</taxon>
        <taxon>Insecta</taxon>
        <taxon>Pterygota</taxon>
        <taxon>Neoptera</taxon>
        <taxon>Endopterygota</taxon>
        <taxon>Lepidoptera</taxon>
        <taxon>Glossata</taxon>
        <taxon>Ditrysia</taxon>
        <taxon>Papilionoidea</taxon>
        <taxon>Papilionidae</taxon>
        <taxon>Papilioninae</taxon>
        <taxon>Papilio</taxon>
    </lineage>
</organism>
<keyword evidence="1" id="KW-0732">Signal</keyword>
<feature type="signal peptide" evidence="1">
    <location>
        <begin position="1"/>
        <end position="18"/>
    </location>
</feature>
<evidence type="ECO:0000313" key="3">
    <source>
        <dbReference type="Proteomes" id="UP000053268"/>
    </source>
</evidence>
<dbReference type="Proteomes" id="UP000053268">
    <property type="component" value="Unassembled WGS sequence"/>
</dbReference>